<dbReference type="Proteomes" id="UP000050741">
    <property type="component" value="Unassembled WGS sequence"/>
</dbReference>
<organism evidence="7 8">
    <name type="scientific">Globodera pallida</name>
    <name type="common">Potato cyst nematode worm</name>
    <name type="synonym">Heterodera pallida</name>
    <dbReference type="NCBI Taxonomy" id="36090"/>
    <lineage>
        <taxon>Eukaryota</taxon>
        <taxon>Metazoa</taxon>
        <taxon>Ecdysozoa</taxon>
        <taxon>Nematoda</taxon>
        <taxon>Chromadorea</taxon>
        <taxon>Rhabditida</taxon>
        <taxon>Tylenchina</taxon>
        <taxon>Tylenchomorpha</taxon>
        <taxon>Tylenchoidea</taxon>
        <taxon>Heteroderidae</taxon>
        <taxon>Heteroderinae</taxon>
        <taxon>Globodera</taxon>
    </lineage>
</organism>
<dbReference type="InterPro" id="IPR011989">
    <property type="entry name" value="ARM-like"/>
</dbReference>
<proteinExistence type="predicted"/>
<dbReference type="AlphaFoldDB" id="A0A183CHM5"/>
<reference evidence="7" key="1">
    <citation type="submission" date="2013-12" db="EMBL/GenBank/DDBJ databases">
        <authorList>
            <person name="Aslett M."/>
        </authorList>
    </citation>
    <scope>NUCLEOTIDE SEQUENCE [LARGE SCALE GENOMIC DNA]</scope>
    <source>
        <strain evidence="7">Lindley</strain>
    </source>
</reference>
<feature type="domain" description="PUM-HD" evidence="6">
    <location>
        <begin position="39"/>
        <end position="354"/>
    </location>
</feature>
<dbReference type="Pfam" id="PF00806">
    <property type="entry name" value="PUF"/>
    <property type="match status" value="7"/>
</dbReference>
<evidence type="ECO:0000256" key="5">
    <source>
        <dbReference type="SAM" id="MobiDB-lite"/>
    </source>
</evidence>
<evidence type="ECO:0000256" key="3">
    <source>
        <dbReference type="ARBA" id="ARBA00022782"/>
    </source>
</evidence>
<keyword evidence="2" id="KW-0677">Repeat</keyword>
<feature type="repeat" description="Pumilio" evidence="4">
    <location>
        <begin position="98"/>
        <end position="135"/>
    </location>
</feature>
<dbReference type="GO" id="GO:0005634">
    <property type="term" value="C:nucleus"/>
    <property type="evidence" value="ECO:0007669"/>
    <property type="project" value="TreeGrafter"/>
</dbReference>
<feature type="region of interest" description="Disordered" evidence="5">
    <location>
        <begin position="331"/>
        <end position="354"/>
    </location>
</feature>
<feature type="repeat" description="Pumilio" evidence="4">
    <location>
        <begin position="217"/>
        <end position="256"/>
    </location>
</feature>
<evidence type="ECO:0000313" key="8">
    <source>
        <dbReference type="WBParaSite" id="GPLIN_001238100"/>
    </source>
</evidence>
<dbReference type="Gene3D" id="1.25.10.10">
    <property type="entry name" value="Leucine-rich Repeat Variant"/>
    <property type="match status" value="2"/>
</dbReference>
<keyword evidence="3" id="KW-0221">Differentiation</keyword>
<keyword evidence="1" id="KW-0217">Developmental protein</keyword>
<feature type="repeat" description="Pumilio" evidence="4">
    <location>
        <begin position="136"/>
        <end position="175"/>
    </location>
</feature>
<dbReference type="PANTHER" id="PTHR12537:SF12">
    <property type="entry name" value="MATERNAL PROTEIN PUMILIO"/>
    <property type="match status" value="1"/>
</dbReference>
<name>A0A183CHM5_GLOPA</name>
<evidence type="ECO:0000256" key="1">
    <source>
        <dbReference type="ARBA" id="ARBA00022473"/>
    </source>
</evidence>
<dbReference type="InterPro" id="IPR016024">
    <property type="entry name" value="ARM-type_fold"/>
</dbReference>
<evidence type="ECO:0000313" key="7">
    <source>
        <dbReference type="Proteomes" id="UP000050741"/>
    </source>
</evidence>
<dbReference type="GO" id="GO:0030154">
    <property type="term" value="P:cell differentiation"/>
    <property type="evidence" value="ECO:0007669"/>
    <property type="project" value="UniProtKB-KW"/>
</dbReference>
<reference evidence="8" key="3">
    <citation type="submission" date="2016-06" db="UniProtKB">
        <authorList>
            <consortium name="WormBaseParasite"/>
        </authorList>
    </citation>
    <scope>IDENTIFICATION</scope>
</reference>
<dbReference type="PROSITE" id="PS50302">
    <property type="entry name" value="PUM"/>
    <property type="match status" value="3"/>
</dbReference>
<accession>A0A183CHM5</accession>
<sequence>MLKYVGRLVYVARIFKNVVISNALLARPFFVDREFQSKTRTANLQLIDLRKNVVEFALDPQGSAGGRIAWPRVDTGSHVIQKALASVYKASQIEIIDELTPRACVIRCIKDQYGAYVMNTIFELLEPEQLQFVVDAISNSPSDSVASLSLHEYGHWVIRRVLEHCTEQQKRLVLEQLHDIVLTLATDQCIKDQYGAYVMNTIFELLEPEQLQFVVDAISNSPSDSVASLSLHEYGHWVIRRVLEHCTEQQKHPVLEQLHDIRAHMIEHGLPEDRKRIVRSLHENVLTLATDQYGSFFQVYSDNSSGNPAIVEHIPALLRLKARQLEHHFNRLPAPFEHNKGGGAQSPTKEEETE</sequence>
<dbReference type="GO" id="GO:0010608">
    <property type="term" value="P:post-transcriptional regulation of gene expression"/>
    <property type="evidence" value="ECO:0007669"/>
    <property type="project" value="TreeGrafter"/>
</dbReference>
<dbReference type="InterPro" id="IPR001313">
    <property type="entry name" value="Pumilio_RNA-bd_rpt"/>
</dbReference>
<dbReference type="PANTHER" id="PTHR12537">
    <property type="entry name" value="RNA BINDING PROTEIN PUMILIO-RELATED"/>
    <property type="match status" value="1"/>
</dbReference>
<dbReference type="PROSITE" id="PS50303">
    <property type="entry name" value="PUM_HD"/>
    <property type="match status" value="1"/>
</dbReference>
<keyword evidence="7" id="KW-1185">Reference proteome</keyword>
<dbReference type="GO" id="GO:0005737">
    <property type="term" value="C:cytoplasm"/>
    <property type="evidence" value="ECO:0007669"/>
    <property type="project" value="TreeGrafter"/>
</dbReference>
<dbReference type="WBParaSite" id="GPLIN_001238100">
    <property type="protein sequence ID" value="GPLIN_001238100"/>
    <property type="gene ID" value="GPLIN_001238100"/>
</dbReference>
<reference evidence="7" key="2">
    <citation type="submission" date="2014-05" db="EMBL/GenBank/DDBJ databases">
        <title>The genome and life-stage specific transcriptomes of Globodera pallida elucidate key aspects of plant parasitism by a cyst nematode.</title>
        <authorList>
            <person name="Cotton J.A."/>
            <person name="Lilley C.J."/>
            <person name="Jones L.M."/>
            <person name="Kikuchi T."/>
            <person name="Reid A.J."/>
            <person name="Thorpe P."/>
            <person name="Tsai I.J."/>
            <person name="Beasley H."/>
            <person name="Blok V."/>
            <person name="Cock P.J.A."/>
            <person name="Van den Akker S.E."/>
            <person name="Holroyd N."/>
            <person name="Hunt M."/>
            <person name="Mantelin S."/>
            <person name="Naghra H."/>
            <person name="Pain A."/>
            <person name="Palomares-Rius J.E."/>
            <person name="Zarowiecki M."/>
            <person name="Berriman M."/>
            <person name="Jones J.T."/>
            <person name="Urwin P.E."/>
        </authorList>
    </citation>
    <scope>NUCLEOTIDE SEQUENCE [LARGE SCALE GENOMIC DNA]</scope>
    <source>
        <strain evidence="7">Lindley</strain>
    </source>
</reference>
<dbReference type="GO" id="GO:0003730">
    <property type="term" value="F:mRNA 3'-UTR binding"/>
    <property type="evidence" value="ECO:0007669"/>
    <property type="project" value="TreeGrafter"/>
</dbReference>
<evidence type="ECO:0000256" key="2">
    <source>
        <dbReference type="ARBA" id="ARBA00022737"/>
    </source>
</evidence>
<dbReference type="InterPro" id="IPR033133">
    <property type="entry name" value="PUM-HD"/>
</dbReference>
<evidence type="ECO:0000259" key="6">
    <source>
        <dbReference type="PROSITE" id="PS50303"/>
    </source>
</evidence>
<protein>
    <submittedName>
        <fullName evidence="8">PUM-HD domain-containing protein</fullName>
    </submittedName>
</protein>
<dbReference type="SUPFAM" id="SSF48371">
    <property type="entry name" value="ARM repeat"/>
    <property type="match status" value="2"/>
</dbReference>
<dbReference type="SMART" id="SM00025">
    <property type="entry name" value="Pumilio"/>
    <property type="match status" value="5"/>
</dbReference>
<evidence type="ECO:0000256" key="4">
    <source>
        <dbReference type="PROSITE-ProRule" id="PRU00317"/>
    </source>
</evidence>